<dbReference type="Pfam" id="PF00067">
    <property type="entry name" value="p450"/>
    <property type="match status" value="2"/>
</dbReference>
<comment type="cofactor">
    <cofactor evidence="1 5">
        <name>heme</name>
        <dbReference type="ChEBI" id="CHEBI:30413"/>
    </cofactor>
</comment>
<dbReference type="GO" id="GO:0020037">
    <property type="term" value="F:heme binding"/>
    <property type="evidence" value="ECO:0007669"/>
    <property type="project" value="InterPro"/>
</dbReference>
<dbReference type="InterPro" id="IPR036396">
    <property type="entry name" value="Cyt_P450_sf"/>
</dbReference>
<keyword evidence="7" id="KW-0812">Transmembrane</keyword>
<feature type="binding site" description="axial binding residue" evidence="5">
    <location>
        <position position="516"/>
    </location>
    <ligand>
        <name>heme</name>
        <dbReference type="ChEBI" id="CHEBI:30413"/>
    </ligand>
    <ligandPart>
        <name>Fe</name>
        <dbReference type="ChEBI" id="CHEBI:18248"/>
    </ligandPart>
</feature>
<keyword evidence="7" id="KW-0472">Membrane</keyword>
<accession>A0A9P4HD50</accession>
<dbReference type="InterPro" id="IPR017972">
    <property type="entry name" value="Cyt_P450_CS"/>
</dbReference>
<keyword evidence="6" id="KW-0503">Monooxygenase</keyword>
<evidence type="ECO:0000256" key="2">
    <source>
        <dbReference type="ARBA" id="ARBA00010617"/>
    </source>
</evidence>
<evidence type="ECO:0000313" key="9">
    <source>
        <dbReference type="Proteomes" id="UP000799777"/>
    </source>
</evidence>
<proteinExistence type="inferred from homology"/>
<evidence type="ECO:0000256" key="6">
    <source>
        <dbReference type="RuleBase" id="RU000461"/>
    </source>
</evidence>
<keyword evidence="9" id="KW-1185">Reference proteome</keyword>
<dbReference type="Gene3D" id="1.10.630.10">
    <property type="entry name" value="Cytochrome P450"/>
    <property type="match status" value="1"/>
</dbReference>
<evidence type="ECO:0000256" key="7">
    <source>
        <dbReference type="SAM" id="Phobius"/>
    </source>
</evidence>
<name>A0A9P4HD50_9PLEO</name>
<dbReference type="InterPro" id="IPR050121">
    <property type="entry name" value="Cytochrome_P450_monoxygenase"/>
</dbReference>
<evidence type="ECO:0000313" key="8">
    <source>
        <dbReference type="EMBL" id="KAF2031509.1"/>
    </source>
</evidence>
<evidence type="ECO:0000256" key="1">
    <source>
        <dbReference type="ARBA" id="ARBA00001971"/>
    </source>
</evidence>
<dbReference type="SUPFAM" id="SSF48264">
    <property type="entry name" value="Cytochrome P450"/>
    <property type="match status" value="1"/>
</dbReference>
<comment type="similarity">
    <text evidence="2 6">Belongs to the cytochrome P450 family.</text>
</comment>
<dbReference type="PRINTS" id="PR00465">
    <property type="entry name" value="EP450IV"/>
</dbReference>
<dbReference type="InterPro" id="IPR002403">
    <property type="entry name" value="Cyt_P450_E_grp-IV"/>
</dbReference>
<evidence type="ECO:0000256" key="5">
    <source>
        <dbReference type="PIRSR" id="PIRSR602403-1"/>
    </source>
</evidence>
<evidence type="ECO:0000256" key="4">
    <source>
        <dbReference type="ARBA" id="ARBA00023004"/>
    </source>
</evidence>
<organism evidence="8 9">
    <name type="scientific">Setomelanomma holmii</name>
    <dbReference type="NCBI Taxonomy" id="210430"/>
    <lineage>
        <taxon>Eukaryota</taxon>
        <taxon>Fungi</taxon>
        <taxon>Dikarya</taxon>
        <taxon>Ascomycota</taxon>
        <taxon>Pezizomycotina</taxon>
        <taxon>Dothideomycetes</taxon>
        <taxon>Pleosporomycetidae</taxon>
        <taxon>Pleosporales</taxon>
        <taxon>Pleosporineae</taxon>
        <taxon>Phaeosphaeriaceae</taxon>
        <taxon>Setomelanomma</taxon>
    </lineage>
</organism>
<dbReference type="PANTHER" id="PTHR24305:SF232">
    <property type="entry name" value="P450, PUTATIVE (EUROFUNG)-RELATED"/>
    <property type="match status" value="1"/>
</dbReference>
<dbReference type="EMBL" id="ML978180">
    <property type="protein sequence ID" value="KAF2031509.1"/>
    <property type="molecule type" value="Genomic_DNA"/>
</dbReference>
<keyword evidence="6" id="KW-0560">Oxidoreductase</keyword>
<keyword evidence="5 6" id="KW-0349">Heme</keyword>
<evidence type="ECO:0000256" key="3">
    <source>
        <dbReference type="ARBA" id="ARBA00022723"/>
    </source>
</evidence>
<dbReference type="AlphaFoldDB" id="A0A9P4HD50"/>
<dbReference type="GO" id="GO:0005506">
    <property type="term" value="F:iron ion binding"/>
    <property type="evidence" value="ECO:0007669"/>
    <property type="project" value="InterPro"/>
</dbReference>
<dbReference type="OrthoDB" id="1470350at2759"/>
<dbReference type="PRINTS" id="PR00385">
    <property type="entry name" value="P450"/>
</dbReference>
<dbReference type="Proteomes" id="UP000799777">
    <property type="component" value="Unassembled WGS sequence"/>
</dbReference>
<keyword evidence="7" id="KW-1133">Transmembrane helix</keyword>
<dbReference type="InterPro" id="IPR001128">
    <property type="entry name" value="Cyt_P450"/>
</dbReference>
<keyword evidence="4 5" id="KW-0408">Iron</keyword>
<protein>
    <submittedName>
        <fullName evidence="8">Cytochrome P450</fullName>
    </submittedName>
</protein>
<sequence length="571" mass="64336">MDHLSTGGSTYLVFGIVAAGLYTVYRALLPKPLPGIPYNKDAATKLFGDIPEMMRYVLRTKRIFCWLTSLTTRHQSPIIQAFIKPGSLPWVVVTDPRESQDILLRRTKEFDRSGFFSELIGGILPEQHIQFLSTDARFKNNRNLINRIMAPTFIQEVSAPEVYKSIEMLVRVWQRKCELAKGRPFEAHSDITYSALDAIFASSFGLPEEVSITVRRLEAVFEFDVPLPGSIDEPVVFPEGNIPEVFKAVITLTNSVTDTQLSPFPILTSWILRKFPYMRRATATKDQYILDKTEECVQLIIRGDEKPKSALHSVLLREREVALQEERKPDYYKRAIADEFFGFMMAGHDTTATAVSWGVKYLADNSSVQSTLRSALRNAFPNANEQDRAPTYEELSKASIPYLGAMVEEILRHANTIAFVARRAQIDTTVLGHHVTKGTDVFLMANGPGYLEPSMPLSKTDAYSPGAEVSSSRALTELWNDADISLFKPERWLRSDGSFDPMAGPTLAFGVGPRGCFGKRLALQHLKMQFALLIWHFKFEKVPSDLGGYEAAQKFAREPVKCYVRLERADL</sequence>
<dbReference type="PANTHER" id="PTHR24305">
    <property type="entry name" value="CYTOCHROME P450"/>
    <property type="match status" value="1"/>
</dbReference>
<reference evidence="8" key="1">
    <citation type="journal article" date="2020" name="Stud. Mycol.">
        <title>101 Dothideomycetes genomes: a test case for predicting lifestyles and emergence of pathogens.</title>
        <authorList>
            <person name="Haridas S."/>
            <person name="Albert R."/>
            <person name="Binder M."/>
            <person name="Bloem J."/>
            <person name="Labutti K."/>
            <person name="Salamov A."/>
            <person name="Andreopoulos B."/>
            <person name="Baker S."/>
            <person name="Barry K."/>
            <person name="Bills G."/>
            <person name="Bluhm B."/>
            <person name="Cannon C."/>
            <person name="Castanera R."/>
            <person name="Culley D."/>
            <person name="Daum C."/>
            <person name="Ezra D."/>
            <person name="Gonzalez J."/>
            <person name="Henrissat B."/>
            <person name="Kuo A."/>
            <person name="Liang C."/>
            <person name="Lipzen A."/>
            <person name="Lutzoni F."/>
            <person name="Magnuson J."/>
            <person name="Mondo S."/>
            <person name="Nolan M."/>
            <person name="Ohm R."/>
            <person name="Pangilinan J."/>
            <person name="Park H.-J."/>
            <person name="Ramirez L."/>
            <person name="Alfaro M."/>
            <person name="Sun H."/>
            <person name="Tritt A."/>
            <person name="Yoshinaga Y."/>
            <person name="Zwiers L.-H."/>
            <person name="Turgeon B."/>
            <person name="Goodwin S."/>
            <person name="Spatafora J."/>
            <person name="Crous P."/>
            <person name="Grigoriev I."/>
        </authorList>
    </citation>
    <scope>NUCLEOTIDE SEQUENCE</scope>
    <source>
        <strain evidence="8">CBS 110217</strain>
    </source>
</reference>
<comment type="caution">
    <text evidence="8">The sequence shown here is derived from an EMBL/GenBank/DDBJ whole genome shotgun (WGS) entry which is preliminary data.</text>
</comment>
<dbReference type="PROSITE" id="PS00086">
    <property type="entry name" value="CYTOCHROME_P450"/>
    <property type="match status" value="1"/>
</dbReference>
<keyword evidence="3 5" id="KW-0479">Metal-binding</keyword>
<dbReference type="GO" id="GO:0004497">
    <property type="term" value="F:monooxygenase activity"/>
    <property type="evidence" value="ECO:0007669"/>
    <property type="project" value="UniProtKB-KW"/>
</dbReference>
<feature type="transmembrane region" description="Helical" evidence="7">
    <location>
        <begin position="12"/>
        <end position="29"/>
    </location>
</feature>
<dbReference type="GO" id="GO:0016705">
    <property type="term" value="F:oxidoreductase activity, acting on paired donors, with incorporation or reduction of molecular oxygen"/>
    <property type="evidence" value="ECO:0007669"/>
    <property type="project" value="InterPro"/>
</dbReference>
<gene>
    <name evidence="8" type="ORF">EK21DRAFT_63084</name>
</gene>